<dbReference type="GO" id="GO:0046983">
    <property type="term" value="F:protein dimerization activity"/>
    <property type="evidence" value="ECO:0007669"/>
    <property type="project" value="InterPro"/>
</dbReference>
<dbReference type="GO" id="GO:0005634">
    <property type="term" value="C:nucleus"/>
    <property type="evidence" value="ECO:0007669"/>
    <property type="project" value="TreeGrafter"/>
</dbReference>
<dbReference type="InterPro" id="IPR008906">
    <property type="entry name" value="HATC_C_dom"/>
</dbReference>
<name>A0A1A7XVU2_9TELE</name>
<evidence type="ECO:0000256" key="1">
    <source>
        <dbReference type="SAM" id="MobiDB-lite"/>
    </source>
</evidence>
<protein>
    <recommendedName>
        <fullName evidence="2">HAT C-terminal dimerisation domain-containing protein</fullName>
    </recommendedName>
</protein>
<sequence>DISVLEAINAALRPVADFTDVLSAENYVTVSSLIPMIHHLRDDALKVESDDATMTKVIKEEVLVQLDIKYDNEKTLHLLQTATLLCTSGKGDHATSAQRDLIRGELQAEMVEFWKSSTSSTVNQHQEEETPQQPPKKKPHSLGSLLGQARVPTCRTPEERAQTEMDCYLSEEVIDGDEDPLAWWKIHEKRFSLMSPMARKCLCKPATSTPSALL</sequence>
<proteinExistence type="predicted"/>
<dbReference type="SUPFAM" id="SSF53098">
    <property type="entry name" value="Ribonuclease H-like"/>
    <property type="match status" value="1"/>
</dbReference>
<feature type="non-terminal residue" evidence="3">
    <location>
        <position position="1"/>
    </location>
</feature>
<dbReference type="PANTHER" id="PTHR46169">
    <property type="entry name" value="DNA REPLICATION-RELATED ELEMENT FACTOR, ISOFORM A"/>
    <property type="match status" value="1"/>
</dbReference>
<gene>
    <name evidence="3" type="primary">CABZ01003296.1</name>
</gene>
<evidence type="ECO:0000259" key="2">
    <source>
        <dbReference type="Pfam" id="PF05699"/>
    </source>
</evidence>
<reference evidence="3" key="1">
    <citation type="submission" date="2016-05" db="EMBL/GenBank/DDBJ databases">
        <authorList>
            <person name="Lavstsen T."/>
            <person name="Jespersen J.S."/>
        </authorList>
    </citation>
    <scope>NUCLEOTIDE SEQUENCE</scope>
    <source>
        <tissue evidence="3">Brain</tissue>
    </source>
</reference>
<dbReference type="InterPro" id="IPR052717">
    <property type="entry name" value="Vacuolar_transposase_reg"/>
</dbReference>
<dbReference type="EMBL" id="HADW01020796">
    <property type="protein sequence ID" value="SBP22196.1"/>
    <property type="molecule type" value="Transcribed_RNA"/>
</dbReference>
<evidence type="ECO:0000313" key="3">
    <source>
        <dbReference type="EMBL" id="SBP22196.1"/>
    </source>
</evidence>
<reference evidence="3" key="2">
    <citation type="submission" date="2016-06" db="EMBL/GenBank/DDBJ databases">
        <title>The genome of a short-lived fish provides insights into sex chromosome evolution and the genetic control of aging.</title>
        <authorList>
            <person name="Reichwald K."/>
            <person name="Felder M."/>
            <person name="Petzold A."/>
            <person name="Koch P."/>
            <person name="Groth M."/>
            <person name="Platzer M."/>
        </authorList>
    </citation>
    <scope>NUCLEOTIDE SEQUENCE</scope>
    <source>
        <tissue evidence="3">Brain</tissue>
    </source>
</reference>
<dbReference type="PANTHER" id="PTHR46169:SF25">
    <property type="entry name" value="ZINC FINGER BED DOMAIN-CONTAINING PROTEIN 1-LIKE-RELATED"/>
    <property type="match status" value="1"/>
</dbReference>
<feature type="non-terminal residue" evidence="3">
    <location>
        <position position="214"/>
    </location>
</feature>
<organism evidence="3">
    <name type="scientific">Iconisemion striatum</name>
    <dbReference type="NCBI Taxonomy" id="60296"/>
    <lineage>
        <taxon>Eukaryota</taxon>
        <taxon>Metazoa</taxon>
        <taxon>Chordata</taxon>
        <taxon>Craniata</taxon>
        <taxon>Vertebrata</taxon>
        <taxon>Euteleostomi</taxon>
        <taxon>Actinopterygii</taxon>
        <taxon>Neopterygii</taxon>
        <taxon>Teleostei</taxon>
        <taxon>Neoteleostei</taxon>
        <taxon>Acanthomorphata</taxon>
        <taxon>Ovalentaria</taxon>
        <taxon>Atherinomorphae</taxon>
        <taxon>Cyprinodontiformes</taxon>
        <taxon>Nothobranchiidae</taxon>
        <taxon>Iconisemion</taxon>
    </lineage>
</organism>
<dbReference type="Pfam" id="PF05699">
    <property type="entry name" value="Dimer_Tnp_hAT"/>
    <property type="match status" value="1"/>
</dbReference>
<dbReference type="GO" id="GO:0006357">
    <property type="term" value="P:regulation of transcription by RNA polymerase II"/>
    <property type="evidence" value="ECO:0007669"/>
    <property type="project" value="TreeGrafter"/>
</dbReference>
<feature type="domain" description="HAT C-terminal dimerisation" evidence="2">
    <location>
        <begin position="164"/>
        <end position="210"/>
    </location>
</feature>
<dbReference type="AlphaFoldDB" id="A0A1A7XVU2"/>
<feature type="region of interest" description="Disordered" evidence="1">
    <location>
        <begin position="117"/>
        <end position="158"/>
    </location>
</feature>
<accession>A0A1A7XVU2</accession>
<dbReference type="InterPro" id="IPR012337">
    <property type="entry name" value="RNaseH-like_sf"/>
</dbReference>